<dbReference type="OrthoDB" id="418595at2759"/>
<evidence type="ECO:0000313" key="9">
    <source>
        <dbReference type="Proteomes" id="UP000006727"/>
    </source>
</evidence>
<accession>A0A2K1L861</accession>
<dbReference type="FunCoup" id="A0A2K1L861">
    <property type="interactions" value="631"/>
</dbReference>
<dbReference type="Pfam" id="PF00571">
    <property type="entry name" value="CBS"/>
    <property type="match status" value="4"/>
</dbReference>
<dbReference type="Gramene" id="Pp3c1_14290V3.2">
    <property type="protein sequence ID" value="Pp3c1_14290V3.2"/>
    <property type="gene ID" value="Pp3c1_14290"/>
</dbReference>
<dbReference type="KEGG" id="ppp:112279737"/>
<dbReference type="EMBL" id="ABEU02000001">
    <property type="protein sequence ID" value="PNR62223.1"/>
    <property type="molecule type" value="Genomic_DNA"/>
</dbReference>
<dbReference type="Gramene" id="Pp3c1_14290V3.1">
    <property type="protein sequence ID" value="Pp3c1_14290V3.1"/>
    <property type="gene ID" value="Pp3c1_14290"/>
</dbReference>
<dbReference type="PROSITE" id="PS51371">
    <property type="entry name" value="CBS"/>
    <property type="match status" value="3"/>
</dbReference>
<keyword evidence="2 3" id="KW-0129">CBS domain</keyword>
<dbReference type="CDD" id="cd17781">
    <property type="entry name" value="CBS_pair_MUG70_1"/>
    <property type="match status" value="1"/>
</dbReference>
<dbReference type="EnsemblPlants" id="Pp3c1_14290V3.1">
    <property type="protein sequence ID" value="Pp3c1_14290V3.1"/>
    <property type="gene ID" value="Pp3c1_14290"/>
</dbReference>
<dbReference type="CDD" id="cd17782">
    <property type="entry name" value="CBS_pair_MUG70_2"/>
    <property type="match status" value="1"/>
</dbReference>
<dbReference type="AlphaFoldDB" id="A0A2K1L861"/>
<dbReference type="PANTHER" id="PTHR13780">
    <property type="entry name" value="AMP-ACTIVATED PROTEIN KINASE, GAMMA REGULATORY SUBUNIT"/>
    <property type="match status" value="1"/>
</dbReference>
<keyword evidence="9" id="KW-1185">Reference proteome</keyword>
<dbReference type="SMART" id="SM00666">
    <property type="entry name" value="PB1"/>
    <property type="match status" value="1"/>
</dbReference>
<dbReference type="SUPFAM" id="SSF54277">
    <property type="entry name" value="CAD &amp; PB1 domains"/>
    <property type="match status" value="1"/>
</dbReference>
<dbReference type="CDD" id="cd06409">
    <property type="entry name" value="PB1_MUG70"/>
    <property type="match status" value="1"/>
</dbReference>
<reference evidence="8" key="3">
    <citation type="submission" date="2020-12" db="UniProtKB">
        <authorList>
            <consortium name="EnsemblPlants"/>
        </authorList>
    </citation>
    <scope>IDENTIFICATION</scope>
</reference>
<name>A0A2K1L861_PHYPA</name>
<dbReference type="GeneID" id="112279737"/>
<dbReference type="PANTHER" id="PTHR13780:SF125">
    <property type="entry name" value="MEIOTICALLY UP-REGULATED GENE 70 PROTEIN"/>
    <property type="match status" value="1"/>
</dbReference>
<evidence type="ECO:0000313" key="8">
    <source>
        <dbReference type="EnsemblPlants" id="Pp3c1_14290V3.1"/>
    </source>
</evidence>
<dbReference type="PROSITE" id="PS51745">
    <property type="entry name" value="PB1"/>
    <property type="match status" value="1"/>
</dbReference>
<evidence type="ECO:0000256" key="4">
    <source>
        <dbReference type="SAM" id="Phobius"/>
    </source>
</evidence>
<dbReference type="RefSeq" id="XP_024370180.1">
    <property type="nucleotide sequence ID" value="XM_024514412.2"/>
</dbReference>
<dbReference type="InterPro" id="IPR050511">
    <property type="entry name" value="AMPK_gamma/SDS23_families"/>
</dbReference>
<evidence type="ECO:0008006" key="10">
    <source>
        <dbReference type="Google" id="ProtNLM"/>
    </source>
</evidence>
<evidence type="ECO:0000313" key="7">
    <source>
        <dbReference type="EMBL" id="PNR62223.1"/>
    </source>
</evidence>
<feature type="transmembrane region" description="Helical" evidence="4">
    <location>
        <begin position="530"/>
        <end position="552"/>
    </location>
</feature>
<evidence type="ECO:0000256" key="1">
    <source>
        <dbReference type="ARBA" id="ARBA00022737"/>
    </source>
</evidence>
<evidence type="ECO:0000259" key="5">
    <source>
        <dbReference type="PROSITE" id="PS51371"/>
    </source>
</evidence>
<dbReference type="EnsemblPlants" id="Pp3c1_14290V3.2">
    <property type="protein sequence ID" value="Pp3c1_14290V3.2"/>
    <property type="gene ID" value="Pp3c1_14290"/>
</dbReference>
<reference evidence="7 9" key="2">
    <citation type="journal article" date="2018" name="Plant J.">
        <title>The Physcomitrella patens chromosome-scale assembly reveals moss genome structure and evolution.</title>
        <authorList>
            <person name="Lang D."/>
            <person name="Ullrich K.K."/>
            <person name="Murat F."/>
            <person name="Fuchs J."/>
            <person name="Jenkins J."/>
            <person name="Haas F.B."/>
            <person name="Piednoel M."/>
            <person name="Gundlach H."/>
            <person name="Van Bel M."/>
            <person name="Meyberg R."/>
            <person name="Vives C."/>
            <person name="Morata J."/>
            <person name="Symeonidi A."/>
            <person name="Hiss M."/>
            <person name="Muchero W."/>
            <person name="Kamisugi Y."/>
            <person name="Saleh O."/>
            <person name="Blanc G."/>
            <person name="Decker E.L."/>
            <person name="van Gessel N."/>
            <person name="Grimwood J."/>
            <person name="Hayes R.D."/>
            <person name="Graham S.W."/>
            <person name="Gunter L.E."/>
            <person name="McDaniel S.F."/>
            <person name="Hoernstein S.N.W."/>
            <person name="Larsson A."/>
            <person name="Li F.W."/>
            <person name="Perroud P.F."/>
            <person name="Phillips J."/>
            <person name="Ranjan P."/>
            <person name="Rokshar D.S."/>
            <person name="Rothfels C.J."/>
            <person name="Schneider L."/>
            <person name="Shu S."/>
            <person name="Stevenson D.W."/>
            <person name="Thummler F."/>
            <person name="Tillich M."/>
            <person name="Villarreal Aguilar J.C."/>
            <person name="Widiez T."/>
            <person name="Wong G.K."/>
            <person name="Wymore A."/>
            <person name="Zhang Y."/>
            <person name="Zimmer A.D."/>
            <person name="Quatrano R.S."/>
            <person name="Mayer K.F.X."/>
            <person name="Goodstein D."/>
            <person name="Casacuberta J.M."/>
            <person name="Vandepoele K."/>
            <person name="Reski R."/>
            <person name="Cuming A.C."/>
            <person name="Tuskan G.A."/>
            <person name="Maumus F."/>
            <person name="Salse J."/>
            <person name="Schmutz J."/>
            <person name="Rensing S.A."/>
        </authorList>
    </citation>
    <scope>NUCLEOTIDE SEQUENCE [LARGE SCALE GENOMIC DNA]</scope>
    <source>
        <strain evidence="8 9">cv. Gransden 2004</strain>
    </source>
</reference>
<keyword evidence="4" id="KW-0472">Membrane</keyword>
<reference evidence="7 9" key="1">
    <citation type="journal article" date="2008" name="Science">
        <title>The Physcomitrella genome reveals evolutionary insights into the conquest of land by plants.</title>
        <authorList>
            <person name="Rensing S."/>
            <person name="Lang D."/>
            <person name="Zimmer A."/>
            <person name="Terry A."/>
            <person name="Salamov A."/>
            <person name="Shapiro H."/>
            <person name="Nishiyama T."/>
            <person name="Perroud P.-F."/>
            <person name="Lindquist E."/>
            <person name="Kamisugi Y."/>
            <person name="Tanahashi T."/>
            <person name="Sakakibara K."/>
            <person name="Fujita T."/>
            <person name="Oishi K."/>
            <person name="Shin-I T."/>
            <person name="Kuroki Y."/>
            <person name="Toyoda A."/>
            <person name="Suzuki Y."/>
            <person name="Hashimoto A."/>
            <person name="Yamaguchi K."/>
            <person name="Sugano A."/>
            <person name="Kohara Y."/>
            <person name="Fujiyama A."/>
            <person name="Anterola A."/>
            <person name="Aoki S."/>
            <person name="Ashton N."/>
            <person name="Barbazuk W.B."/>
            <person name="Barker E."/>
            <person name="Bennetzen J."/>
            <person name="Bezanilla M."/>
            <person name="Blankenship R."/>
            <person name="Cho S.H."/>
            <person name="Dutcher S."/>
            <person name="Estelle M."/>
            <person name="Fawcett J.A."/>
            <person name="Gundlach H."/>
            <person name="Hanada K."/>
            <person name="Heyl A."/>
            <person name="Hicks K.A."/>
            <person name="Hugh J."/>
            <person name="Lohr M."/>
            <person name="Mayer K."/>
            <person name="Melkozernov A."/>
            <person name="Murata T."/>
            <person name="Nelson D."/>
            <person name="Pils B."/>
            <person name="Prigge M."/>
            <person name="Reiss B."/>
            <person name="Renner T."/>
            <person name="Rombauts S."/>
            <person name="Rushton P."/>
            <person name="Sanderfoot A."/>
            <person name="Schween G."/>
            <person name="Shiu S.-H."/>
            <person name="Stueber K."/>
            <person name="Theodoulou F.L."/>
            <person name="Tu H."/>
            <person name="Van de Peer Y."/>
            <person name="Verrier P.J."/>
            <person name="Waters E."/>
            <person name="Wood A."/>
            <person name="Yang L."/>
            <person name="Cove D."/>
            <person name="Cuming A."/>
            <person name="Hasebe M."/>
            <person name="Lucas S."/>
            <person name="Mishler D.B."/>
            <person name="Reski R."/>
            <person name="Grigoriev I."/>
            <person name="Quatrano R.S."/>
            <person name="Boore J.L."/>
        </authorList>
    </citation>
    <scope>NUCLEOTIDE SEQUENCE [LARGE SCALE GENOMIC DNA]</scope>
    <source>
        <strain evidence="8 9">cv. Gransden 2004</strain>
    </source>
</reference>
<gene>
    <name evidence="8" type="primary">LOC112279737</name>
    <name evidence="7" type="ORF">PHYPA_000647</name>
</gene>
<evidence type="ECO:0000259" key="6">
    <source>
        <dbReference type="PROSITE" id="PS51745"/>
    </source>
</evidence>
<sequence length="557" mass="60494">MSSGTGSEGRVGAIDLAKRSISSRSYARSVSATVPSGDLLLKKLSQGNGTVIPRCRSRSVVSGERTVKRLRLSKALTIPDGTTVADACRRMATRRVDAALLTDSNALLCGIITDKDVAIRIIAEGLKPEETSVSKVMTRNPTFVMGDTLAVEALQKMVQGRFRHLPVVEHGEVVALLDITKCLYDVIARIERAAEKGNALAAAVESVEREWSVKGSDESNFIQNLRDRMLRPTLRSLIAEVASVPTCSPSETVTVASKKMKEQQMNSVIITSSCSKPIGILTSKDVLMRVVAQGLHPETTTLDKVMTPNPECAGFDTTLVDALHIMHDGKFLHLPVTDHDGFVVTCLDVLQLTHGAVATARGAGSGGQDMATTMLQRFWDSALALEPAKEGDDSHIDTSERQSDVFSERKCGYPTFGPGNTFAFKLKVNSHNGKVGHYRFNCGSESLKNLMTMIVQRVGDDIDRTHLPLLMYVDDEGDEVLLATDSDLVAAVNFARISGWKALTLHLEEIRIRKAISANRTSSVKNSKGWSTLHASFLVCTVAVALSVVFYIHRTNT</sequence>
<dbReference type="InterPro" id="IPR000644">
    <property type="entry name" value="CBS_dom"/>
</dbReference>
<dbReference type="PaxDb" id="3218-PP1S86_26V6.1"/>
<keyword evidence="1" id="KW-0677">Repeat</keyword>
<proteinExistence type="predicted"/>
<dbReference type="InterPro" id="IPR053793">
    <property type="entry name" value="PB1-like"/>
</dbReference>
<dbReference type="InterPro" id="IPR046342">
    <property type="entry name" value="CBS_dom_sf"/>
</dbReference>
<dbReference type="Pfam" id="PF00564">
    <property type="entry name" value="PB1"/>
    <property type="match status" value="1"/>
</dbReference>
<dbReference type="SUPFAM" id="SSF54631">
    <property type="entry name" value="CBS-domain pair"/>
    <property type="match status" value="2"/>
</dbReference>
<dbReference type="Proteomes" id="UP000006727">
    <property type="component" value="Chromosome 1"/>
</dbReference>
<dbReference type="OMA" id="NPECAGF"/>
<dbReference type="SMART" id="SM00116">
    <property type="entry name" value="CBS"/>
    <property type="match status" value="4"/>
</dbReference>
<feature type="domain" description="PB1" evidence="6">
    <location>
        <begin position="423"/>
        <end position="510"/>
    </location>
</feature>
<feature type="domain" description="CBS" evidence="5">
    <location>
        <begin position="238"/>
        <end position="298"/>
    </location>
</feature>
<dbReference type="STRING" id="3218.A0A2K1L861"/>
<keyword evidence="4" id="KW-1133">Transmembrane helix</keyword>
<dbReference type="InterPro" id="IPR000270">
    <property type="entry name" value="PB1_dom"/>
</dbReference>
<organism evidence="7">
    <name type="scientific">Physcomitrium patens</name>
    <name type="common">Spreading-leaved earth moss</name>
    <name type="synonym">Physcomitrella patens</name>
    <dbReference type="NCBI Taxonomy" id="3218"/>
    <lineage>
        <taxon>Eukaryota</taxon>
        <taxon>Viridiplantae</taxon>
        <taxon>Streptophyta</taxon>
        <taxon>Embryophyta</taxon>
        <taxon>Bryophyta</taxon>
        <taxon>Bryophytina</taxon>
        <taxon>Bryopsida</taxon>
        <taxon>Funariidae</taxon>
        <taxon>Funariales</taxon>
        <taxon>Funariaceae</taxon>
        <taxon>Physcomitrium</taxon>
    </lineage>
</organism>
<feature type="domain" description="CBS" evidence="5">
    <location>
        <begin position="137"/>
        <end position="192"/>
    </location>
</feature>
<keyword evidence="4" id="KW-0812">Transmembrane</keyword>
<evidence type="ECO:0000256" key="3">
    <source>
        <dbReference type="PROSITE-ProRule" id="PRU00703"/>
    </source>
</evidence>
<feature type="domain" description="CBS" evidence="5">
    <location>
        <begin position="71"/>
        <end position="129"/>
    </location>
</feature>
<dbReference type="Gene3D" id="3.10.580.10">
    <property type="entry name" value="CBS-domain"/>
    <property type="match status" value="2"/>
</dbReference>
<protein>
    <recommendedName>
        <fullName evidence="10">CBS domain-containing protein</fullName>
    </recommendedName>
</protein>
<evidence type="ECO:0000256" key="2">
    <source>
        <dbReference type="ARBA" id="ARBA00023122"/>
    </source>
</evidence>